<dbReference type="InterPro" id="IPR040794">
    <property type="entry name" value="CE2_N"/>
</dbReference>
<dbReference type="InterPro" id="IPR013830">
    <property type="entry name" value="SGNH_hydro"/>
</dbReference>
<dbReference type="EMBL" id="AWGB01000001">
    <property type="protein sequence ID" value="ESQ94678.1"/>
    <property type="molecule type" value="Genomic_DNA"/>
</dbReference>
<organism evidence="4 5">
    <name type="scientific">Asticcacaulis benevestitus DSM 16100 = ATCC BAA-896</name>
    <dbReference type="NCBI Taxonomy" id="1121022"/>
    <lineage>
        <taxon>Bacteria</taxon>
        <taxon>Pseudomonadati</taxon>
        <taxon>Pseudomonadota</taxon>
        <taxon>Alphaproteobacteria</taxon>
        <taxon>Caulobacterales</taxon>
        <taxon>Caulobacteraceae</taxon>
        <taxon>Asticcacaulis</taxon>
    </lineage>
</organism>
<reference evidence="4 5" key="1">
    <citation type="journal article" date="2014" name="Nature">
        <title>Sequential evolution of bacterial morphology by co-option of a developmental regulator.</title>
        <authorList>
            <person name="Jiang C."/>
            <person name="Brown P.J."/>
            <person name="Ducret A."/>
            <person name="Brun Y.V."/>
        </authorList>
    </citation>
    <scope>NUCLEOTIDE SEQUENCE [LARGE SCALE GENOMIC DNA]</scope>
    <source>
        <strain evidence="4 5">DSM 16100</strain>
    </source>
</reference>
<dbReference type="InterPro" id="IPR052762">
    <property type="entry name" value="PCW_deacetylase/CE"/>
</dbReference>
<dbReference type="InterPro" id="IPR036514">
    <property type="entry name" value="SGNH_hydro_sf"/>
</dbReference>
<dbReference type="RefSeq" id="WP_018081104.1">
    <property type="nucleotide sequence ID" value="NZ_AQWM01000004.1"/>
</dbReference>
<dbReference type="PANTHER" id="PTHR37834:SF2">
    <property type="entry name" value="ESTERASE, SGNH HYDROLASE-TYPE"/>
    <property type="match status" value="1"/>
</dbReference>
<dbReference type="Pfam" id="PF13472">
    <property type="entry name" value="Lipase_GDSL_2"/>
    <property type="match status" value="1"/>
</dbReference>
<evidence type="ECO:0000313" key="5">
    <source>
        <dbReference type="Proteomes" id="UP000017837"/>
    </source>
</evidence>
<sequence length="361" mass="39297">MRLFNALLLAGTLLATTAQAGTPIGYPLPLHIGGRVATVSADPAQGYVHQWPGTYFEARFKGKEISLRLNDQTNILNVYVDGQKVQTVNRPGEGDIVLGPFADTEHTIRIEKLTESASSSAQFTGLFVADANNVRPAPLPSPRRIEFIGDSYTVGYGNTSSTRTCTGDQVWATTNTQAAFGPVTAKHFKADYRVNAISGRGIVRNYNGGEGLPLPQAYAYTVTPDIKDTSESWNPQVVVIGLGTNDFTTPLHGGEVWTTRDELHSDYEQTYVAFVQSLRAQYPGAYFILMATDQANGEIQSEVKKVLTALRASGESRIDFLPMNGLSFGGCNWHPTTADDTQVANSLIGFLEARPEIWDNK</sequence>
<dbReference type="eggNOG" id="COG2755">
    <property type="taxonomic scope" value="Bacteria"/>
</dbReference>
<dbReference type="SUPFAM" id="SSF52266">
    <property type="entry name" value="SGNH hydrolase"/>
    <property type="match status" value="1"/>
</dbReference>
<name>V4RU42_9CAUL</name>
<keyword evidence="1" id="KW-0732">Signal</keyword>
<feature type="chain" id="PRO_5004725996" description="Endoglucanase E" evidence="1">
    <location>
        <begin position="21"/>
        <end position="361"/>
    </location>
</feature>
<dbReference type="AlphaFoldDB" id="V4RU42"/>
<dbReference type="OrthoDB" id="9801375at2"/>
<dbReference type="PATRIC" id="fig|1121022.4.peg.172"/>
<feature type="signal peptide" evidence="1">
    <location>
        <begin position="1"/>
        <end position="20"/>
    </location>
</feature>
<evidence type="ECO:0000259" key="3">
    <source>
        <dbReference type="Pfam" id="PF17996"/>
    </source>
</evidence>
<comment type="caution">
    <text evidence="4">The sequence shown here is derived from an EMBL/GenBank/DDBJ whole genome shotgun (WGS) entry which is preliminary data.</text>
</comment>
<dbReference type="PANTHER" id="PTHR37834">
    <property type="entry name" value="GDSL-LIKE LIPASE/ACYLHYDROLASE DOMAIN PROTEIN (AFU_ORTHOLOGUE AFUA_2G00620)"/>
    <property type="match status" value="1"/>
</dbReference>
<evidence type="ECO:0008006" key="6">
    <source>
        <dbReference type="Google" id="ProtNLM"/>
    </source>
</evidence>
<evidence type="ECO:0000313" key="4">
    <source>
        <dbReference type="EMBL" id="ESQ94678.1"/>
    </source>
</evidence>
<dbReference type="CDD" id="cd01831">
    <property type="entry name" value="Endoglucanase_E_like"/>
    <property type="match status" value="1"/>
</dbReference>
<dbReference type="GO" id="GO:0052689">
    <property type="term" value="F:carboxylic ester hydrolase activity"/>
    <property type="evidence" value="ECO:0007669"/>
    <property type="project" value="InterPro"/>
</dbReference>
<evidence type="ECO:0000259" key="2">
    <source>
        <dbReference type="Pfam" id="PF13472"/>
    </source>
</evidence>
<dbReference type="STRING" id="1121022.GCA_000376105_01435"/>
<gene>
    <name evidence="4" type="ORF">ABENE_00875</name>
</gene>
<proteinExistence type="predicted"/>
<dbReference type="Proteomes" id="UP000017837">
    <property type="component" value="Unassembled WGS sequence"/>
</dbReference>
<accession>V4RU42</accession>
<dbReference type="Gene3D" id="3.40.50.1110">
    <property type="entry name" value="SGNH hydrolase"/>
    <property type="match status" value="1"/>
</dbReference>
<feature type="domain" description="Carbohydrate esterase 2 N-terminal" evidence="3">
    <location>
        <begin position="34"/>
        <end position="138"/>
    </location>
</feature>
<evidence type="ECO:0000256" key="1">
    <source>
        <dbReference type="SAM" id="SignalP"/>
    </source>
</evidence>
<protein>
    <recommendedName>
        <fullName evidence="6">Endoglucanase E</fullName>
    </recommendedName>
</protein>
<feature type="domain" description="SGNH hydrolase-type esterase" evidence="2">
    <location>
        <begin position="147"/>
        <end position="323"/>
    </location>
</feature>
<dbReference type="InterPro" id="IPR037461">
    <property type="entry name" value="CtCE2-like_dom"/>
</dbReference>
<dbReference type="Pfam" id="PF17996">
    <property type="entry name" value="CE2_N"/>
    <property type="match status" value="1"/>
</dbReference>
<dbReference type="Gene3D" id="2.60.120.260">
    <property type="entry name" value="Galactose-binding domain-like"/>
    <property type="match status" value="1"/>
</dbReference>
<keyword evidence="5" id="KW-1185">Reference proteome</keyword>